<comment type="subcellular location">
    <subcellularLocation>
        <location evidence="1">Cell inner membrane</location>
        <topology evidence="1">Single-pass type II membrane protein</topology>
    </subcellularLocation>
    <subcellularLocation>
        <location evidence="10">Cell membrane</location>
        <topology evidence="10">Single-pass type II membrane protein</topology>
    </subcellularLocation>
</comment>
<accession>A0A858RGI3</accession>
<keyword evidence="4" id="KW-1003">Cell membrane</keyword>
<dbReference type="GO" id="GO:0005886">
    <property type="term" value="C:plasma membrane"/>
    <property type="evidence" value="ECO:0007669"/>
    <property type="project" value="UniProtKB-SubCell"/>
</dbReference>
<dbReference type="EMBL" id="CP051774">
    <property type="protein sequence ID" value="QJE95400.1"/>
    <property type="molecule type" value="Genomic_DNA"/>
</dbReference>
<sequence>MASADDKSYDDINVTPMVDLYLVLLLIFIVMTAAGVKGMKVELPRSSDKSTKNLSVPKIQAITVDSEGKIQLNTTPVTLEELESKLSVLKTTTPDLPVIVRGDTAVQYRGVMSVLDVLGRLGIDKIGLATQKPK</sequence>
<evidence type="ECO:0000256" key="2">
    <source>
        <dbReference type="ARBA" id="ARBA00005811"/>
    </source>
</evidence>
<comment type="similarity">
    <text evidence="2 10">Belongs to the ExbD/TolR family.</text>
</comment>
<evidence type="ECO:0000256" key="7">
    <source>
        <dbReference type="ARBA" id="ARBA00022927"/>
    </source>
</evidence>
<keyword evidence="6 10" id="KW-0812">Transmembrane</keyword>
<protein>
    <submittedName>
        <fullName evidence="12">Biopolymer transporter ExbD</fullName>
    </submittedName>
</protein>
<evidence type="ECO:0000256" key="9">
    <source>
        <dbReference type="ARBA" id="ARBA00023136"/>
    </source>
</evidence>
<dbReference type="Pfam" id="PF02472">
    <property type="entry name" value="ExbD"/>
    <property type="match status" value="1"/>
</dbReference>
<dbReference type="InterPro" id="IPR003400">
    <property type="entry name" value="ExbD"/>
</dbReference>
<keyword evidence="9 11" id="KW-0472">Membrane</keyword>
<keyword evidence="7 10" id="KW-0653">Protein transport</keyword>
<keyword evidence="5" id="KW-0997">Cell inner membrane</keyword>
<reference evidence="12 13" key="1">
    <citation type="submission" date="2020-04" db="EMBL/GenBank/DDBJ databases">
        <title>Luteolibacter sp. G-1-1-1 isolated from soil.</title>
        <authorList>
            <person name="Dahal R.H."/>
        </authorList>
    </citation>
    <scope>NUCLEOTIDE SEQUENCE [LARGE SCALE GENOMIC DNA]</scope>
    <source>
        <strain evidence="12 13">G-1-1-1</strain>
    </source>
</reference>
<dbReference type="PANTHER" id="PTHR30558">
    <property type="entry name" value="EXBD MEMBRANE COMPONENT OF PMF-DRIVEN MACROMOLECULE IMPORT SYSTEM"/>
    <property type="match status" value="1"/>
</dbReference>
<dbReference type="GO" id="GO:0022857">
    <property type="term" value="F:transmembrane transporter activity"/>
    <property type="evidence" value="ECO:0007669"/>
    <property type="project" value="InterPro"/>
</dbReference>
<feature type="transmembrane region" description="Helical" evidence="11">
    <location>
        <begin position="20"/>
        <end position="39"/>
    </location>
</feature>
<evidence type="ECO:0000256" key="11">
    <source>
        <dbReference type="SAM" id="Phobius"/>
    </source>
</evidence>
<dbReference type="RefSeq" id="WP_169453714.1">
    <property type="nucleotide sequence ID" value="NZ_CP051774.1"/>
</dbReference>
<organism evidence="12 13">
    <name type="scientific">Luteolibacter luteus</name>
    <dbReference type="NCBI Taxonomy" id="2728835"/>
    <lineage>
        <taxon>Bacteria</taxon>
        <taxon>Pseudomonadati</taxon>
        <taxon>Verrucomicrobiota</taxon>
        <taxon>Verrucomicrobiia</taxon>
        <taxon>Verrucomicrobiales</taxon>
        <taxon>Verrucomicrobiaceae</taxon>
        <taxon>Luteolibacter</taxon>
    </lineage>
</organism>
<evidence type="ECO:0000256" key="6">
    <source>
        <dbReference type="ARBA" id="ARBA00022692"/>
    </source>
</evidence>
<evidence type="ECO:0000256" key="3">
    <source>
        <dbReference type="ARBA" id="ARBA00022448"/>
    </source>
</evidence>
<dbReference type="PANTHER" id="PTHR30558:SF12">
    <property type="entry name" value="BIOPOLYMER TRANSPORT PROTEIN EXBD"/>
    <property type="match status" value="1"/>
</dbReference>
<evidence type="ECO:0000313" key="12">
    <source>
        <dbReference type="EMBL" id="QJE95400.1"/>
    </source>
</evidence>
<evidence type="ECO:0000256" key="10">
    <source>
        <dbReference type="RuleBase" id="RU003879"/>
    </source>
</evidence>
<dbReference type="AlphaFoldDB" id="A0A858RGI3"/>
<evidence type="ECO:0000256" key="5">
    <source>
        <dbReference type="ARBA" id="ARBA00022519"/>
    </source>
</evidence>
<name>A0A858RGI3_9BACT</name>
<gene>
    <name evidence="12" type="ORF">HHL09_06265</name>
</gene>
<dbReference type="KEGG" id="luo:HHL09_06265"/>
<dbReference type="Gene3D" id="3.30.420.270">
    <property type="match status" value="1"/>
</dbReference>
<keyword evidence="8 11" id="KW-1133">Transmembrane helix</keyword>
<proteinExistence type="inferred from homology"/>
<evidence type="ECO:0000256" key="1">
    <source>
        <dbReference type="ARBA" id="ARBA00004249"/>
    </source>
</evidence>
<keyword evidence="13" id="KW-1185">Reference proteome</keyword>
<keyword evidence="3 10" id="KW-0813">Transport</keyword>
<dbReference type="Proteomes" id="UP000501812">
    <property type="component" value="Chromosome"/>
</dbReference>
<evidence type="ECO:0000313" key="13">
    <source>
        <dbReference type="Proteomes" id="UP000501812"/>
    </source>
</evidence>
<evidence type="ECO:0000256" key="4">
    <source>
        <dbReference type="ARBA" id="ARBA00022475"/>
    </source>
</evidence>
<dbReference type="GO" id="GO:0015031">
    <property type="term" value="P:protein transport"/>
    <property type="evidence" value="ECO:0007669"/>
    <property type="project" value="UniProtKB-KW"/>
</dbReference>
<evidence type="ECO:0000256" key="8">
    <source>
        <dbReference type="ARBA" id="ARBA00022989"/>
    </source>
</evidence>